<keyword evidence="1" id="KW-0175">Coiled coil</keyword>
<dbReference type="EMBL" id="CP113432">
    <property type="protein sequence ID" value="WAI48463.1"/>
    <property type="molecule type" value="Genomic_DNA"/>
</dbReference>
<proteinExistence type="predicted"/>
<feature type="coiled-coil region" evidence="1">
    <location>
        <begin position="572"/>
        <end position="732"/>
    </location>
</feature>
<organism evidence="3 4">
    <name type="scientific">Pseudomonas triclosanedens</name>
    <dbReference type="NCBI Taxonomy" id="2961893"/>
    <lineage>
        <taxon>Bacteria</taxon>
        <taxon>Pseudomonadati</taxon>
        <taxon>Pseudomonadota</taxon>
        <taxon>Gammaproteobacteria</taxon>
        <taxon>Pseudomonadales</taxon>
        <taxon>Pseudomonadaceae</taxon>
        <taxon>Pseudomonas</taxon>
    </lineage>
</organism>
<dbReference type="Pfam" id="PF13476">
    <property type="entry name" value="AAA_23"/>
    <property type="match status" value="1"/>
</dbReference>
<dbReference type="Proteomes" id="UP001163624">
    <property type="component" value="Chromosome"/>
</dbReference>
<feature type="coiled-coil region" evidence="1">
    <location>
        <begin position="884"/>
        <end position="942"/>
    </location>
</feature>
<evidence type="ECO:0000313" key="4">
    <source>
        <dbReference type="Proteomes" id="UP001163624"/>
    </source>
</evidence>
<feature type="coiled-coil region" evidence="1">
    <location>
        <begin position="761"/>
        <end position="788"/>
    </location>
</feature>
<evidence type="ECO:0000256" key="1">
    <source>
        <dbReference type="SAM" id="Coils"/>
    </source>
</evidence>
<dbReference type="PANTHER" id="PTHR32114:SF2">
    <property type="entry name" value="ABC TRANSPORTER ABCH.3"/>
    <property type="match status" value="1"/>
</dbReference>
<sequence>MRILSLRLKNLNSLKGEWKIDFTAEPFAGNGLFAITGPTGAGKTTLLDAICLALYHRTPRMSVLSQSGNELMTRHTADCLAEVEFEVKGQPYRAFWSQRRARDKADGALQAPKVELVRIDRATGEGKIVTERINDKLKYTETLTGLDFERFTKSMLLAQGGFAAFLEASANQRAELLEELTGTEIYGLISRRVFERTREVRSALDQLRARAEGFELLGNEQREALEEQARQAVLQEASLQGRQITLQAQRRWREDLERAELLARQAAEREGEARQALADAQPDLQRLAASEPAARLQPLHQAWRASQDDVAQDLAALEDNRTQQALARRQIAEALWGARQSAQRLSDARQAESSALGEQRQALEARLARQPQRARLGELLGGWRAQFVQRDRLAASIAEGQRQSELAVGALGDAEARRATLLAAVGACERRLGDARRHEAECRQSLDGLLAGATEAQLRERTQQMQTLARGFDRLEQIARERSQAVAQVARWQPELATLRQRKGERDGAIVALRERYKSVQQQVADKERLLQQEQRIHQLEHWRAQLQPGEACPLCGSHEHPAVAAYQALDVSSTQAALERSRQSLAELEAQGIALRGELAELDARILQGQRQLDESEATLRQQQDAWQQQCVMLNLAMADEAQLAAERQRHELELVGLQQQLAALETHKTQVQDALQARVDAERAHSEATQQLALFEGEQQFARQRQDERAQQLVAQRAELQQQEQALADALSGLGYTLPDDSEQWLAERTSEWQGWQQDQQLRQQLADAERDAAQAATMARDLAQQWQQRWQAAGFKALAELPAGDDPQAALLSAESRLSTAQRQADALLGSEQTLLQRLEQEQVRLAQCLAAWQQALVQSPFADEAAYLAALLDDTQRSELGALKQRLENAITEAVTLRAAALQDVERLQAEPHGELSLEELSQQLLSLNAELRELGQRQGEIRAQLQGDDARRASQQSLFEEIRQQEEEHDIWQRLNSLVGSADGARYRRFAQGLTLDHLVHLANRQLQRLHGRYQLARRDDGELELEVIDTWQGDTARDCKTLSGGESFLVSLALALALSDLVSHKTSIDSLFLDEGFGTLDGETLEVALDALDSLNASGKTIGVISHVEALKERIPVQLKVRKGVGMGYSELDARFRFTPEKN</sequence>
<dbReference type="InterPro" id="IPR038729">
    <property type="entry name" value="Rad50/SbcC_AAA"/>
</dbReference>
<dbReference type="Pfam" id="PF13558">
    <property type="entry name" value="SbcC_Walker_B"/>
    <property type="match status" value="1"/>
</dbReference>
<dbReference type="SUPFAM" id="SSF52540">
    <property type="entry name" value="P-loop containing nucleoside triphosphate hydrolases"/>
    <property type="match status" value="1"/>
</dbReference>
<accession>A0ABY6ZUM8</accession>
<dbReference type="Gene3D" id="3.40.50.300">
    <property type="entry name" value="P-loop containing nucleotide triphosphate hydrolases"/>
    <property type="match status" value="2"/>
</dbReference>
<keyword evidence="4" id="KW-1185">Reference proteome</keyword>
<evidence type="ECO:0000259" key="2">
    <source>
        <dbReference type="Pfam" id="PF13476"/>
    </source>
</evidence>
<dbReference type="RefSeq" id="WP_254470581.1">
    <property type="nucleotide sequence ID" value="NZ_CP113432.1"/>
</dbReference>
<feature type="coiled-coil region" evidence="1">
    <location>
        <begin position="510"/>
        <end position="537"/>
    </location>
</feature>
<feature type="coiled-coil region" evidence="1">
    <location>
        <begin position="222"/>
        <end position="269"/>
    </location>
</feature>
<name>A0ABY6ZUM8_9PSED</name>
<evidence type="ECO:0000313" key="3">
    <source>
        <dbReference type="EMBL" id="WAI48463.1"/>
    </source>
</evidence>
<protein>
    <submittedName>
        <fullName evidence="3">AAA family ATPase</fullName>
    </submittedName>
</protein>
<feature type="domain" description="Rad50/SbcC-type AAA" evidence="2">
    <location>
        <begin position="5"/>
        <end position="217"/>
    </location>
</feature>
<gene>
    <name evidence="3" type="ORF">OU419_22285</name>
</gene>
<reference evidence="3" key="1">
    <citation type="submission" date="2022-11" db="EMBL/GenBank/DDBJ databases">
        <title>Pseudomonas triclosanedens sp. nov., a triclosan degrader isolated from activated sludge.</title>
        <authorList>
            <person name="Yin Y."/>
            <person name="Lu Z."/>
        </authorList>
    </citation>
    <scope>NUCLEOTIDE SEQUENCE</scope>
    <source>
        <strain evidence="3">ZM23</strain>
    </source>
</reference>
<dbReference type="PANTHER" id="PTHR32114">
    <property type="entry name" value="ABC TRANSPORTER ABCH.3"/>
    <property type="match status" value="1"/>
</dbReference>
<dbReference type="InterPro" id="IPR027417">
    <property type="entry name" value="P-loop_NTPase"/>
</dbReference>